<dbReference type="InterPro" id="IPR017974">
    <property type="entry name" value="Claudin_CS"/>
</dbReference>
<dbReference type="InterPro" id="IPR006187">
    <property type="entry name" value="Claudin"/>
</dbReference>
<dbReference type="RefSeq" id="XP_020651852.2">
    <property type="nucleotide sequence ID" value="XM_020796193.2"/>
</dbReference>
<dbReference type="InterPro" id="IPR004031">
    <property type="entry name" value="PMP22/EMP/MP20/Claudin"/>
</dbReference>
<organism evidence="9 10">
    <name type="scientific">Pogona vitticeps</name>
    <name type="common">central bearded dragon</name>
    <dbReference type="NCBI Taxonomy" id="103695"/>
    <lineage>
        <taxon>Eukaryota</taxon>
        <taxon>Metazoa</taxon>
        <taxon>Chordata</taxon>
        <taxon>Craniata</taxon>
        <taxon>Vertebrata</taxon>
        <taxon>Euteleostomi</taxon>
        <taxon>Lepidosauria</taxon>
        <taxon>Squamata</taxon>
        <taxon>Bifurcata</taxon>
        <taxon>Unidentata</taxon>
        <taxon>Episquamata</taxon>
        <taxon>Toxicofera</taxon>
        <taxon>Iguania</taxon>
        <taxon>Acrodonta</taxon>
        <taxon>Agamidae</taxon>
        <taxon>Amphibolurinae</taxon>
        <taxon>Pogona</taxon>
    </lineage>
</organism>
<evidence type="ECO:0000256" key="5">
    <source>
        <dbReference type="ARBA" id="ARBA00022949"/>
    </source>
</evidence>
<dbReference type="Gene3D" id="1.20.140.150">
    <property type="match status" value="1"/>
</dbReference>
<gene>
    <name evidence="10" type="primary">LOC110080364</name>
</gene>
<evidence type="ECO:0000256" key="3">
    <source>
        <dbReference type="ARBA" id="ARBA00022475"/>
    </source>
</evidence>
<dbReference type="Proteomes" id="UP001652642">
    <property type="component" value="Chromosome 3"/>
</dbReference>
<dbReference type="GO" id="GO:0005923">
    <property type="term" value="C:bicellular tight junction"/>
    <property type="evidence" value="ECO:0007669"/>
    <property type="project" value="UniProtKB-SubCell"/>
</dbReference>
<dbReference type="InParanoid" id="A0A6J0TU44"/>
<name>A0A6J0TU44_9SAUR</name>
<evidence type="ECO:0000256" key="7">
    <source>
        <dbReference type="ARBA" id="ARBA00023136"/>
    </source>
</evidence>
<evidence type="ECO:0000313" key="9">
    <source>
        <dbReference type="Proteomes" id="UP001652642"/>
    </source>
</evidence>
<evidence type="ECO:0000256" key="6">
    <source>
        <dbReference type="ARBA" id="ARBA00022989"/>
    </source>
</evidence>
<dbReference type="GO" id="GO:0005886">
    <property type="term" value="C:plasma membrane"/>
    <property type="evidence" value="ECO:0007669"/>
    <property type="project" value="UniProtKB-SubCell"/>
</dbReference>
<comment type="similarity">
    <text evidence="1 8">Belongs to the claudin family.</text>
</comment>
<dbReference type="Pfam" id="PF00822">
    <property type="entry name" value="PMP22_Claudin"/>
    <property type="match status" value="1"/>
</dbReference>
<keyword evidence="6 8" id="KW-1133">Transmembrane helix</keyword>
<evidence type="ECO:0000256" key="8">
    <source>
        <dbReference type="RuleBase" id="RU060637"/>
    </source>
</evidence>
<dbReference type="GO" id="GO:0005198">
    <property type="term" value="F:structural molecule activity"/>
    <property type="evidence" value="ECO:0007669"/>
    <property type="project" value="InterPro"/>
</dbReference>
<dbReference type="KEGG" id="pvt:110080364"/>
<keyword evidence="5 8" id="KW-0965">Cell junction</keyword>
<dbReference type="GeneID" id="110080364"/>
<dbReference type="PRINTS" id="PR01446">
    <property type="entry name" value="CLAUDIN8"/>
</dbReference>
<feature type="transmembrane region" description="Helical" evidence="8">
    <location>
        <begin position="164"/>
        <end position="188"/>
    </location>
</feature>
<proteinExistence type="inferred from homology"/>
<keyword evidence="7 8" id="KW-0472">Membrane</keyword>
<evidence type="ECO:0000256" key="2">
    <source>
        <dbReference type="ARBA" id="ARBA00022427"/>
    </source>
</evidence>
<protein>
    <recommendedName>
        <fullName evidence="8">Claudin</fullName>
    </recommendedName>
</protein>
<comment type="subcellular location">
    <subcellularLocation>
        <location evidence="8">Cell junction</location>
        <location evidence="8">Tight junction</location>
    </subcellularLocation>
    <subcellularLocation>
        <location evidence="8">Cell membrane</location>
        <topology evidence="8">Multi-pass membrane protein</topology>
    </subcellularLocation>
</comment>
<keyword evidence="2 8" id="KW-0796">Tight junction</keyword>
<keyword evidence="4 8" id="KW-0812">Transmembrane</keyword>
<feature type="transmembrane region" description="Helical" evidence="8">
    <location>
        <begin position="6"/>
        <end position="27"/>
    </location>
</feature>
<keyword evidence="3 8" id="KW-1003">Cell membrane</keyword>
<dbReference type="OrthoDB" id="8819159at2759"/>
<reference evidence="10" key="1">
    <citation type="submission" date="2025-08" db="UniProtKB">
        <authorList>
            <consortium name="RefSeq"/>
        </authorList>
    </citation>
    <scope>IDENTIFICATION</scope>
</reference>
<sequence>MASCAWQTVALLLGSIGMVGTFTATLMPQWKVSAFMGNNLIVFETIWEGLWMVCISHIRKHQCRFYESLLALPPALIASRGLMCTACVLSVIAFLIAVSGMKHIRCPGNDEQMKSKILLAAGVLFLLTGVIVLIPVSLVANNIIKDFHNPAIPVARKRELGAALYVGWITSVFLISGGAIFGSISCCAERLGRH</sequence>
<evidence type="ECO:0000256" key="1">
    <source>
        <dbReference type="ARBA" id="ARBA00008295"/>
    </source>
</evidence>
<feature type="transmembrane region" description="Helical" evidence="8">
    <location>
        <begin position="78"/>
        <end position="98"/>
    </location>
</feature>
<feature type="transmembrane region" description="Helical" evidence="8">
    <location>
        <begin position="118"/>
        <end position="144"/>
    </location>
</feature>
<keyword evidence="9" id="KW-1185">Reference proteome</keyword>
<comment type="function">
    <text evidence="8">Claudins function as major constituents of the tight junction complexes that regulate the permeability of epithelia.</text>
</comment>
<dbReference type="PROSITE" id="PS01346">
    <property type="entry name" value="CLAUDIN"/>
    <property type="match status" value="1"/>
</dbReference>
<evidence type="ECO:0000313" key="10">
    <source>
        <dbReference type="RefSeq" id="XP_020651852.2"/>
    </source>
</evidence>
<dbReference type="AlphaFoldDB" id="A0A6J0TU44"/>
<evidence type="ECO:0000256" key="4">
    <source>
        <dbReference type="ARBA" id="ARBA00022692"/>
    </source>
</evidence>
<dbReference type="PRINTS" id="PR01077">
    <property type="entry name" value="CLAUDIN"/>
</dbReference>
<dbReference type="PANTHER" id="PTHR12002">
    <property type="entry name" value="CLAUDIN"/>
    <property type="match status" value="1"/>
</dbReference>
<accession>A0A6J0TU44</accession>